<dbReference type="GO" id="GO:0006107">
    <property type="term" value="P:oxaloacetate metabolic process"/>
    <property type="evidence" value="ECO:0007669"/>
    <property type="project" value="TreeGrafter"/>
</dbReference>
<dbReference type="Gene3D" id="3.20.20.60">
    <property type="entry name" value="Phosphoenolpyruvate-binding domains"/>
    <property type="match status" value="1"/>
</dbReference>
<dbReference type="InterPro" id="IPR011206">
    <property type="entry name" value="Citrate_lyase_beta/mcl1/mcl2"/>
</dbReference>
<proteinExistence type="predicted"/>
<evidence type="ECO:0000256" key="2">
    <source>
        <dbReference type="ARBA" id="ARBA00022723"/>
    </source>
</evidence>
<feature type="binding site" evidence="5">
    <location>
        <position position="136"/>
    </location>
    <ligand>
        <name>Mg(2+)</name>
        <dbReference type="ChEBI" id="CHEBI:18420"/>
    </ligand>
</feature>
<feature type="domain" description="HpcH/HpaI aldolase/citrate lyase" evidence="6">
    <location>
        <begin position="9"/>
        <end position="238"/>
    </location>
</feature>
<dbReference type="PIRSF" id="PIRSF015582">
    <property type="entry name" value="Cit_lyase_B"/>
    <property type="match status" value="1"/>
</dbReference>
<dbReference type="InterPro" id="IPR015813">
    <property type="entry name" value="Pyrv/PenolPyrv_kinase-like_dom"/>
</dbReference>
<evidence type="ECO:0000313" key="7">
    <source>
        <dbReference type="EMBL" id="KAB1654286.1"/>
    </source>
</evidence>
<evidence type="ECO:0000313" key="8">
    <source>
        <dbReference type="Proteomes" id="UP000467240"/>
    </source>
</evidence>
<dbReference type="RefSeq" id="WP_158041523.1">
    <property type="nucleotide sequence ID" value="NZ_JACCFV010000001.1"/>
</dbReference>
<keyword evidence="8" id="KW-1185">Reference proteome</keyword>
<dbReference type="GO" id="GO:0016829">
    <property type="term" value="F:lyase activity"/>
    <property type="evidence" value="ECO:0007669"/>
    <property type="project" value="UniProtKB-KW"/>
</dbReference>
<dbReference type="PANTHER" id="PTHR32308">
    <property type="entry name" value="LYASE BETA SUBUNIT, PUTATIVE (AFU_ORTHOLOGUE AFUA_4G13030)-RELATED"/>
    <property type="match status" value="1"/>
</dbReference>
<keyword evidence="7" id="KW-0456">Lyase</keyword>
<dbReference type="OrthoDB" id="5172636at2"/>
<name>A0A7J5BR77_9MICO</name>
<dbReference type="EMBL" id="WBJZ01000019">
    <property type="protein sequence ID" value="KAB1654286.1"/>
    <property type="molecule type" value="Genomic_DNA"/>
</dbReference>
<sequence>MPRPQRPRRTVLAVPGSSRRMLEKAPGLDVDAVFLDLEDAVAPDAKAGARDLVVAALHEGDWSGKAVTVRVNDATRPGAHRDVVEIVSRAGDRIDAIMLPKVEHIAHVHWIDVLLGQLEREHDLEPGRIGLELIIEGPRGLADVQRIAAASPRLDTLVYGPGDFTSAMRIPTLTVGDTSIGGHDPIDPVFSQLAVAARANDAQVIDGPYAGIHDFDGLRRAAEHTRAFGFDGKWVLHPAQIEVVNEVFTPDPAAVERAERILAAYAHHTSAAGGTRGAVLFEGEMIDEATHRMARTIAAAGHRAGLGRGRDDDGDGAGA</sequence>
<evidence type="ECO:0000256" key="3">
    <source>
        <dbReference type="ARBA" id="ARBA00022842"/>
    </source>
</evidence>
<keyword evidence="2 5" id="KW-0479">Metal-binding</keyword>
<evidence type="ECO:0000256" key="5">
    <source>
        <dbReference type="PIRSR" id="PIRSR015582-2"/>
    </source>
</evidence>
<comment type="caution">
    <text evidence="7">The sequence shown here is derived from an EMBL/GenBank/DDBJ whole genome shotgun (WGS) entry which is preliminary data.</text>
</comment>
<dbReference type="InterPro" id="IPR005000">
    <property type="entry name" value="Aldolase/citrate-lyase_domain"/>
</dbReference>
<dbReference type="SUPFAM" id="SSF51621">
    <property type="entry name" value="Phosphoenolpyruvate/pyruvate domain"/>
    <property type="match status" value="1"/>
</dbReference>
<accession>A0A7J5BR77</accession>
<dbReference type="AlphaFoldDB" id="A0A7J5BR77"/>
<dbReference type="GO" id="GO:0000287">
    <property type="term" value="F:magnesium ion binding"/>
    <property type="evidence" value="ECO:0007669"/>
    <property type="project" value="TreeGrafter"/>
</dbReference>
<dbReference type="InterPro" id="IPR040442">
    <property type="entry name" value="Pyrv_kinase-like_dom_sf"/>
</dbReference>
<evidence type="ECO:0000256" key="4">
    <source>
        <dbReference type="PIRSR" id="PIRSR015582-1"/>
    </source>
</evidence>
<evidence type="ECO:0000256" key="1">
    <source>
        <dbReference type="ARBA" id="ARBA00001946"/>
    </source>
</evidence>
<keyword evidence="3 5" id="KW-0460">Magnesium</keyword>
<comment type="cofactor">
    <cofactor evidence="1">
        <name>Mg(2+)</name>
        <dbReference type="ChEBI" id="CHEBI:18420"/>
    </cofactor>
</comment>
<organism evidence="7 8">
    <name type="scientific">Pseudoclavibacter chungangensis</name>
    <dbReference type="NCBI Taxonomy" id="587635"/>
    <lineage>
        <taxon>Bacteria</taxon>
        <taxon>Bacillati</taxon>
        <taxon>Actinomycetota</taxon>
        <taxon>Actinomycetes</taxon>
        <taxon>Micrococcales</taxon>
        <taxon>Microbacteriaceae</taxon>
        <taxon>Pseudoclavibacter</taxon>
    </lineage>
</organism>
<dbReference type="Proteomes" id="UP000467240">
    <property type="component" value="Unassembled WGS sequence"/>
</dbReference>
<feature type="binding site" evidence="4">
    <location>
        <position position="70"/>
    </location>
    <ligand>
        <name>substrate</name>
    </ligand>
</feature>
<feature type="binding site" evidence="4">
    <location>
        <position position="136"/>
    </location>
    <ligand>
        <name>substrate</name>
    </ligand>
</feature>
<protein>
    <submittedName>
        <fullName evidence="7">CoA ester lyase</fullName>
    </submittedName>
</protein>
<reference evidence="7 8" key="1">
    <citation type="submission" date="2019-09" db="EMBL/GenBank/DDBJ databases">
        <title>Phylogeny of genus Pseudoclavibacter and closely related genus.</title>
        <authorList>
            <person name="Li Y."/>
        </authorList>
    </citation>
    <scope>NUCLEOTIDE SEQUENCE [LARGE SCALE GENOMIC DNA]</scope>
    <source>
        <strain evidence="7 8">DSM 23821</strain>
    </source>
</reference>
<dbReference type="PANTHER" id="PTHR32308:SF10">
    <property type="entry name" value="CITRATE LYASE SUBUNIT BETA"/>
    <property type="match status" value="1"/>
</dbReference>
<evidence type="ECO:0000259" key="6">
    <source>
        <dbReference type="Pfam" id="PF03328"/>
    </source>
</evidence>
<dbReference type="Pfam" id="PF03328">
    <property type="entry name" value="HpcH_HpaI"/>
    <property type="match status" value="1"/>
</dbReference>
<feature type="binding site" evidence="5">
    <location>
        <position position="163"/>
    </location>
    <ligand>
        <name>Mg(2+)</name>
        <dbReference type="ChEBI" id="CHEBI:18420"/>
    </ligand>
</feature>
<gene>
    <name evidence="7" type="ORF">F8O01_13705</name>
</gene>
<dbReference type="FunFam" id="3.20.20.60:FF:000013">
    <property type="entry name" value="Citrate lyase beta subunit"/>
    <property type="match status" value="1"/>
</dbReference>